<proteinExistence type="inferred from homology"/>
<dbReference type="PANTHER" id="PTHR33988">
    <property type="entry name" value="ENDORIBONUCLEASE MAZF-RELATED"/>
    <property type="match status" value="1"/>
</dbReference>
<dbReference type="InterPro" id="IPR003477">
    <property type="entry name" value="PemK-like"/>
</dbReference>
<comment type="similarity">
    <text evidence="1">Belongs to the PemK/MazF family.</text>
</comment>
<dbReference type="RefSeq" id="WP_130348147.1">
    <property type="nucleotide sequence ID" value="NZ_SGWQ01000014.1"/>
</dbReference>
<protein>
    <submittedName>
        <fullName evidence="4">mRNA interferase MazF</fullName>
    </submittedName>
</protein>
<accession>A0A4Q7KCT9</accession>
<evidence type="ECO:0000256" key="3">
    <source>
        <dbReference type="SAM" id="MobiDB-lite"/>
    </source>
</evidence>
<keyword evidence="5" id="KW-1185">Reference proteome</keyword>
<reference evidence="4 5" key="1">
    <citation type="submission" date="2019-02" db="EMBL/GenBank/DDBJ databases">
        <title>Genomic Encyclopedia of Type Strains, Phase IV (KMG-IV): sequencing the most valuable type-strain genomes for metagenomic binning, comparative biology and taxonomic classification.</title>
        <authorList>
            <person name="Goeker M."/>
        </authorList>
    </citation>
    <scope>NUCLEOTIDE SEQUENCE [LARGE SCALE GENOMIC DNA]</scope>
    <source>
        <strain evidence="4 5">DSM 101727</strain>
    </source>
</reference>
<comment type="caution">
    <text evidence="4">The sequence shown here is derived from an EMBL/GenBank/DDBJ whole genome shotgun (WGS) entry which is preliminary data.</text>
</comment>
<sequence length="104" mass="11397">MRGDVYRLRAPRNARGHEQSGQRYAVVIQSDLLPLSTWLVAPTSTSARPASFRPEIEIDGKVTLVLVEQTTAVDPQRLGDQVGRLALDELAAMDDALRTVLDLG</sequence>
<evidence type="ECO:0000313" key="4">
    <source>
        <dbReference type="EMBL" id="RZS31329.1"/>
    </source>
</evidence>
<name>A0A4Q7KCT9_9PSEU</name>
<dbReference type="EMBL" id="SGWQ01000014">
    <property type="protein sequence ID" value="RZS31329.1"/>
    <property type="molecule type" value="Genomic_DNA"/>
</dbReference>
<dbReference type="Proteomes" id="UP000294257">
    <property type="component" value="Unassembled WGS sequence"/>
</dbReference>
<organism evidence="4 5">
    <name type="scientific">Herbihabitans rhizosphaerae</name>
    <dbReference type="NCBI Taxonomy" id="1872711"/>
    <lineage>
        <taxon>Bacteria</taxon>
        <taxon>Bacillati</taxon>
        <taxon>Actinomycetota</taxon>
        <taxon>Actinomycetes</taxon>
        <taxon>Pseudonocardiales</taxon>
        <taxon>Pseudonocardiaceae</taxon>
        <taxon>Herbihabitans</taxon>
    </lineage>
</organism>
<dbReference type="GO" id="GO:0016075">
    <property type="term" value="P:rRNA catabolic process"/>
    <property type="evidence" value="ECO:0007669"/>
    <property type="project" value="TreeGrafter"/>
</dbReference>
<dbReference type="Pfam" id="PF02452">
    <property type="entry name" value="PemK_toxin"/>
    <property type="match status" value="1"/>
</dbReference>
<keyword evidence="2" id="KW-1277">Toxin-antitoxin system</keyword>
<dbReference type="GO" id="GO:0003677">
    <property type="term" value="F:DNA binding"/>
    <property type="evidence" value="ECO:0007669"/>
    <property type="project" value="InterPro"/>
</dbReference>
<evidence type="ECO:0000256" key="2">
    <source>
        <dbReference type="ARBA" id="ARBA00022649"/>
    </source>
</evidence>
<dbReference type="GO" id="GO:0006402">
    <property type="term" value="P:mRNA catabolic process"/>
    <property type="evidence" value="ECO:0007669"/>
    <property type="project" value="TreeGrafter"/>
</dbReference>
<dbReference type="SUPFAM" id="SSF50118">
    <property type="entry name" value="Cell growth inhibitor/plasmid maintenance toxic component"/>
    <property type="match status" value="1"/>
</dbReference>
<evidence type="ECO:0000313" key="5">
    <source>
        <dbReference type="Proteomes" id="UP000294257"/>
    </source>
</evidence>
<dbReference type="InterPro" id="IPR011067">
    <property type="entry name" value="Plasmid_toxin/cell-grow_inhib"/>
</dbReference>
<dbReference type="GO" id="GO:0004521">
    <property type="term" value="F:RNA endonuclease activity"/>
    <property type="evidence" value="ECO:0007669"/>
    <property type="project" value="TreeGrafter"/>
</dbReference>
<dbReference type="Gene3D" id="2.30.30.110">
    <property type="match status" value="1"/>
</dbReference>
<feature type="region of interest" description="Disordered" evidence="3">
    <location>
        <begin position="1"/>
        <end position="20"/>
    </location>
</feature>
<evidence type="ECO:0000256" key="1">
    <source>
        <dbReference type="ARBA" id="ARBA00007521"/>
    </source>
</evidence>
<gene>
    <name evidence="4" type="ORF">EV193_11418</name>
</gene>
<dbReference type="OrthoDB" id="4225032at2"/>
<dbReference type="PANTHER" id="PTHR33988:SF2">
    <property type="entry name" value="ENDORIBONUCLEASE MAZF"/>
    <property type="match status" value="1"/>
</dbReference>
<dbReference type="AlphaFoldDB" id="A0A4Q7KCT9"/>